<evidence type="ECO:0000313" key="1">
    <source>
        <dbReference type="EMBL" id="KPJ50551.1"/>
    </source>
</evidence>
<dbReference type="EMBL" id="LIZT01000018">
    <property type="protein sequence ID" value="KPJ50551.1"/>
    <property type="molecule type" value="Genomic_DNA"/>
</dbReference>
<gene>
    <name evidence="1" type="ORF">AMJ40_02515</name>
</gene>
<dbReference type="NCBIfam" id="NF040826">
    <property type="entry name" value="lxa_BCAM0308"/>
    <property type="match status" value="1"/>
</dbReference>
<name>A0A0S7WK52_UNCT6</name>
<sequence length="171" mass="20206">MSGKGKIYIRRGVKPHLDDPYLRRSAYKEPTVCPTCKLIYHNKRWFWDSKLVKKLEKEGAHYQKCPACRKIHDRYPMGILHLSGGFIRAHREDILRLLKNEEKRAMDKNPLERMISIKENDEGLITVETTSESLALRMGRVLTRAYSGDVEYKFSDTQKLVRIEWRRDEGR</sequence>
<comment type="caution">
    <text evidence="1">The sequence shown here is derived from an EMBL/GenBank/DDBJ whole genome shotgun (WGS) entry which is preliminary data.</text>
</comment>
<protein>
    <recommendedName>
        <fullName evidence="3">Nmd3 N-terminal domain-containing protein</fullName>
    </recommendedName>
</protein>
<evidence type="ECO:0000313" key="2">
    <source>
        <dbReference type="Proteomes" id="UP000051124"/>
    </source>
</evidence>
<dbReference type="InterPro" id="IPR047706">
    <property type="entry name" value="BCAM0308-like"/>
</dbReference>
<dbReference type="Proteomes" id="UP000051124">
    <property type="component" value="Unassembled WGS sequence"/>
</dbReference>
<proteinExistence type="predicted"/>
<organism evidence="1 2">
    <name type="scientific">candidate division TA06 bacterium DG_26</name>
    <dbReference type="NCBI Taxonomy" id="1703771"/>
    <lineage>
        <taxon>Bacteria</taxon>
        <taxon>Bacteria division TA06</taxon>
    </lineage>
</organism>
<accession>A0A0S7WK52</accession>
<evidence type="ECO:0008006" key="3">
    <source>
        <dbReference type="Google" id="ProtNLM"/>
    </source>
</evidence>
<reference evidence="1 2" key="1">
    <citation type="journal article" date="2015" name="Microbiome">
        <title>Genomic resolution of linkages in carbon, nitrogen, and sulfur cycling among widespread estuary sediment bacteria.</title>
        <authorList>
            <person name="Baker B.J."/>
            <person name="Lazar C.S."/>
            <person name="Teske A.P."/>
            <person name="Dick G.J."/>
        </authorList>
    </citation>
    <scope>NUCLEOTIDE SEQUENCE [LARGE SCALE GENOMIC DNA]</scope>
    <source>
        <strain evidence="1">DG_26</strain>
    </source>
</reference>
<dbReference type="AlphaFoldDB" id="A0A0S7WK52"/>